<dbReference type="Pfam" id="PF00206">
    <property type="entry name" value="Lyase_1"/>
    <property type="match status" value="1"/>
</dbReference>
<keyword evidence="4" id="KW-0963">Cytoplasm</keyword>
<dbReference type="AlphaFoldDB" id="A0A1Y5TS75"/>
<dbReference type="Gene3D" id="1.20.200.10">
    <property type="entry name" value="Fumarase/aspartase (Central domain)"/>
    <property type="match status" value="1"/>
</dbReference>
<dbReference type="GO" id="GO:0006106">
    <property type="term" value="P:fumarate metabolic process"/>
    <property type="evidence" value="ECO:0007669"/>
    <property type="project" value="InterPro"/>
</dbReference>
<proteinExistence type="inferred from homology"/>
<dbReference type="Pfam" id="PF10415">
    <property type="entry name" value="FumaraseC_C"/>
    <property type="match status" value="1"/>
</dbReference>
<comment type="similarity">
    <text evidence="1 4">Belongs to the class-II fumarase/aspartase family. Fumarase subfamily.</text>
</comment>
<keyword evidence="8" id="KW-1185">Reference proteome</keyword>
<dbReference type="InterPro" id="IPR024083">
    <property type="entry name" value="Fumarase/histidase_N"/>
</dbReference>
<accession>A0A1Y5TS75</accession>
<dbReference type="InterPro" id="IPR005677">
    <property type="entry name" value="Fum_hydII"/>
</dbReference>
<dbReference type="GO" id="GO:0006108">
    <property type="term" value="P:malate metabolic process"/>
    <property type="evidence" value="ECO:0007669"/>
    <property type="project" value="TreeGrafter"/>
</dbReference>
<evidence type="ECO:0000256" key="4">
    <source>
        <dbReference type="HAMAP-Rule" id="MF_00743"/>
    </source>
</evidence>
<dbReference type="FunCoup" id="A0A1Y5TS75">
    <property type="interactions" value="490"/>
</dbReference>
<evidence type="ECO:0000259" key="5">
    <source>
        <dbReference type="Pfam" id="PF00206"/>
    </source>
</evidence>
<feature type="binding site" evidence="4">
    <location>
        <position position="194"/>
    </location>
    <ligand>
        <name>substrate</name>
    </ligand>
</feature>
<keyword evidence="2 4" id="KW-0816">Tricarboxylic acid cycle</keyword>
<name>A0A1Y5TS75_9PROT</name>
<dbReference type="OrthoDB" id="9802809at2"/>
<dbReference type="RefSeq" id="WP_085884621.1">
    <property type="nucleotide sequence ID" value="NZ_FWFR01000003.1"/>
</dbReference>
<feature type="active site" description="Proton donor/acceptor" evidence="4">
    <location>
        <position position="195"/>
    </location>
</feature>
<dbReference type="HAMAP" id="MF_00743">
    <property type="entry name" value="FumaraseC"/>
    <property type="match status" value="1"/>
</dbReference>
<feature type="binding site" evidence="4">
    <location>
        <begin position="146"/>
        <end position="148"/>
    </location>
    <ligand>
        <name>substrate</name>
    </ligand>
</feature>
<dbReference type="PRINTS" id="PR00149">
    <property type="entry name" value="FUMRATELYASE"/>
</dbReference>
<evidence type="ECO:0000313" key="7">
    <source>
        <dbReference type="EMBL" id="SLN70212.1"/>
    </source>
</evidence>
<dbReference type="SUPFAM" id="SSF48557">
    <property type="entry name" value="L-aspartase-like"/>
    <property type="match status" value="1"/>
</dbReference>
<comment type="catalytic activity">
    <reaction evidence="4">
        <text>(S)-malate = fumarate + H2O</text>
        <dbReference type="Rhea" id="RHEA:12460"/>
        <dbReference type="ChEBI" id="CHEBI:15377"/>
        <dbReference type="ChEBI" id="CHEBI:15589"/>
        <dbReference type="ChEBI" id="CHEBI:29806"/>
        <dbReference type="EC" id="4.2.1.2"/>
    </reaction>
</comment>
<comment type="subunit">
    <text evidence="4">Homotetramer.</text>
</comment>
<dbReference type="FunFam" id="1.20.200.10:FF:000001">
    <property type="entry name" value="Fumarate hydratase, mitochondrial"/>
    <property type="match status" value="1"/>
</dbReference>
<dbReference type="GO" id="GO:0006099">
    <property type="term" value="P:tricarboxylic acid cycle"/>
    <property type="evidence" value="ECO:0007669"/>
    <property type="project" value="UniProtKB-UniRule"/>
</dbReference>
<feature type="binding site" evidence="4">
    <location>
        <begin position="101"/>
        <end position="103"/>
    </location>
    <ligand>
        <name>substrate</name>
    </ligand>
</feature>
<dbReference type="InterPro" id="IPR022761">
    <property type="entry name" value="Fumarate_lyase_N"/>
</dbReference>
<dbReference type="InParanoid" id="A0A1Y5TS75"/>
<dbReference type="EMBL" id="FWFR01000003">
    <property type="protein sequence ID" value="SLN70212.1"/>
    <property type="molecule type" value="Genomic_DNA"/>
</dbReference>
<feature type="site" description="Important for catalytic activity" evidence="4">
    <location>
        <position position="338"/>
    </location>
</feature>
<evidence type="ECO:0000256" key="2">
    <source>
        <dbReference type="ARBA" id="ARBA00022532"/>
    </source>
</evidence>
<dbReference type="FunFam" id="1.10.275.10:FF:000001">
    <property type="entry name" value="Fumarate hydratase, mitochondrial"/>
    <property type="match status" value="1"/>
</dbReference>
<comment type="miscellaneous">
    <text evidence="4">There are 2 substrate-binding sites: the catalytic A site, and the non-catalytic B site that may play a role in the transfer of substrate or product between the active site and the solvent. Alternatively, the B site may bind allosteric effectors.</text>
</comment>
<protein>
    <recommendedName>
        <fullName evidence="4">Fumarate hydratase class II</fullName>
        <shortName evidence="4">Fumarase C</shortName>
        <ecNumber evidence="4">4.2.1.2</ecNumber>
    </recommendedName>
    <alternativeName>
        <fullName evidence="4">Aerobic fumarase</fullName>
    </alternativeName>
    <alternativeName>
        <fullName evidence="4">Iron-independent fumarase</fullName>
    </alternativeName>
</protein>
<dbReference type="PROSITE" id="PS00163">
    <property type="entry name" value="FUMARATE_LYASES"/>
    <property type="match status" value="1"/>
</dbReference>
<dbReference type="Gene3D" id="1.10.40.30">
    <property type="entry name" value="Fumarase/aspartase (C-terminal domain)"/>
    <property type="match status" value="1"/>
</dbReference>
<dbReference type="Gene3D" id="1.10.275.10">
    <property type="entry name" value="Fumarase/aspartase (N-terminal domain)"/>
    <property type="match status" value="1"/>
</dbReference>
<comment type="subcellular location">
    <subcellularLocation>
        <location evidence="4">Cytoplasm</location>
    </subcellularLocation>
</comment>
<reference evidence="7 8" key="1">
    <citation type="submission" date="2017-03" db="EMBL/GenBank/DDBJ databases">
        <authorList>
            <person name="Afonso C.L."/>
            <person name="Miller P.J."/>
            <person name="Scott M.A."/>
            <person name="Spackman E."/>
            <person name="Goraichik I."/>
            <person name="Dimitrov K.M."/>
            <person name="Suarez D.L."/>
            <person name="Swayne D.E."/>
        </authorList>
    </citation>
    <scope>NUCLEOTIDE SEQUENCE [LARGE SCALE GENOMIC DNA]</scope>
    <source>
        <strain evidence="7 8">CECT 7691</strain>
    </source>
</reference>
<dbReference type="PRINTS" id="PR00145">
    <property type="entry name" value="ARGSUCLYASE"/>
</dbReference>
<evidence type="ECO:0000313" key="8">
    <source>
        <dbReference type="Proteomes" id="UP000193200"/>
    </source>
</evidence>
<dbReference type="EC" id="4.2.1.2" evidence="4"/>
<keyword evidence="3 4" id="KW-0456">Lyase</keyword>
<comment type="pathway">
    <text evidence="4">Carbohydrate metabolism; tricarboxylic acid cycle; (S)-malate from fumarate: step 1/1.</text>
</comment>
<evidence type="ECO:0000256" key="1">
    <source>
        <dbReference type="ARBA" id="ARBA00009084"/>
    </source>
</evidence>
<feature type="active site" evidence="4">
    <location>
        <position position="325"/>
    </location>
</feature>
<dbReference type="CDD" id="cd01362">
    <property type="entry name" value="Fumarase_classII"/>
    <property type="match status" value="1"/>
</dbReference>
<evidence type="ECO:0000256" key="3">
    <source>
        <dbReference type="ARBA" id="ARBA00023239"/>
    </source>
</evidence>
<dbReference type="InterPro" id="IPR000362">
    <property type="entry name" value="Fumarate_lyase_fam"/>
</dbReference>
<sequence>MQGDEEMRVERDSLGEVRVPADRYWGAQTQRSLANFPIGGDRMPLAFIHAHALLKRVAAETNMALGNLPAEPGQAIVRAAGEVVAGRFDGHFPLVVWQTGSGTQSNMNVNEVIASRANELLGVPLDAPLDRTRPVHPNDHVNRGQSSNDSVPTTMHVATVIAFRDRLRPALDGLGDALEQKADAFADIVKTGRTHLQDAVPITLGQVFSGYTAQVRQAIGQLDAAAGPLHELAIGGTAVGTGLNAPAGFAAGVAERLSAATGAPFRVADNRFSGIAAHDAMVGFSGALNTTAVALRKIANDIRLLSSGPRTGIGEIRLPANEPGSSIMPGKVNPTQAEALAMVAAQVMGLHVAVTIAASGGELELNIAKPLIVFDVLQSIVLLGDAAASFHQRCVEGIEPDRERIALHLGRSLMLVTALAPEIGYDAAAAIAKHAHAEGLTLREAALASGRIDAESFDRLVDPATMTGE</sequence>
<dbReference type="PANTHER" id="PTHR11444">
    <property type="entry name" value="ASPARTATEAMMONIA/ARGININOSUCCINATE/ADENYLOSUCCINATE LYASE"/>
    <property type="match status" value="1"/>
</dbReference>
<evidence type="ECO:0000259" key="6">
    <source>
        <dbReference type="Pfam" id="PF10415"/>
    </source>
</evidence>
<dbReference type="InterPro" id="IPR008948">
    <property type="entry name" value="L-Aspartase-like"/>
</dbReference>
<dbReference type="Proteomes" id="UP000193200">
    <property type="component" value="Unassembled WGS sequence"/>
</dbReference>
<gene>
    <name evidence="4 7" type="primary">fumC</name>
    <name evidence="7" type="ORF">OCH7691_03261</name>
</gene>
<feature type="binding site" description="in site B" evidence="4">
    <location>
        <begin position="136"/>
        <end position="139"/>
    </location>
    <ligand>
        <name>substrate</name>
    </ligand>
</feature>
<dbReference type="GO" id="GO:0004333">
    <property type="term" value="F:fumarate hydratase activity"/>
    <property type="evidence" value="ECO:0007669"/>
    <property type="project" value="UniProtKB-UniRule"/>
</dbReference>
<dbReference type="PANTHER" id="PTHR11444:SF1">
    <property type="entry name" value="FUMARATE HYDRATASE, MITOCHONDRIAL"/>
    <property type="match status" value="1"/>
</dbReference>
<feature type="domain" description="Fumarase C C-terminal" evidence="6">
    <location>
        <begin position="415"/>
        <end position="468"/>
    </location>
</feature>
<dbReference type="GO" id="GO:0005737">
    <property type="term" value="C:cytoplasm"/>
    <property type="evidence" value="ECO:0007669"/>
    <property type="project" value="UniProtKB-SubCell"/>
</dbReference>
<feature type="domain" description="Fumarate lyase N-terminal" evidence="5">
    <location>
        <begin position="15"/>
        <end position="349"/>
    </location>
</feature>
<dbReference type="InterPro" id="IPR018951">
    <property type="entry name" value="Fumarase_C_C"/>
</dbReference>
<dbReference type="UniPathway" id="UPA00223">
    <property type="reaction ID" value="UER01007"/>
</dbReference>
<comment type="function">
    <text evidence="4">Involved in the TCA cycle. Catalyzes the stereospecific interconversion of fumarate to L-malate.</text>
</comment>
<dbReference type="InterPro" id="IPR020557">
    <property type="entry name" value="Fumarate_lyase_CS"/>
</dbReference>
<organism evidence="7 8">
    <name type="scientific">Oceanibacterium hippocampi</name>
    <dbReference type="NCBI Taxonomy" id="745714"/>
    <lineage>
        <taxon>Bacteria</taxon>
        <taxon>Pseudomonadati</taxon>
        <taxon>Pseudomonadota</taxon>
        <taxon>Alphaproteobacteria</taxon>
        <taxon>Sneathiellales</taxon>
        <taxon>Sneathiellaceae</taxon>
        <taxon>Oceanibacterium</taxon>
    </lineage>
</organism>
<feature type="binding site" evidence="4">
    <location>
        <begin position="331"/>
        <end position="333"/>
    </location>
    <ligand>
        <name>substrate</name>
    </ligand>
</feature>
<dbReference type="FunFam" id="1.10.40.30:FF:000002">
    <property type="entry name" value="Fumarate hydratase class II"/>
    <property type="match status" value="1"/>
</dbReference>
<feature type="binding site" evidence="4">
    <location>
        <position position="326"/>
    </location>
    <ligand>
        <name>substrate</name>
    </ligand>
</feature>